<evidence type="ECO:0008006" key="9">
    <source>
        <dbReference type="Google" id="ProtNLM"/>
    </source>
</evidence>
<organism evidence="8">
    <name type="scientific">marine metagenome</name>
    <dbReference type="NCBI Taxonomy" id="408172"/>
    <lineage>
        <taxon>unclassified sequences</taxon>
        <taxon>metagenomes</taxon>
        <taxon>ecological metagenomes</taxon>
    </lineage>
</organism>
<dbReference type="GO" id="GO:0004525">
    <property type="term" value="F:ribonuclease III activity"/>
    <property type="evidence" value="ECO:0007669"/>
    <property type="project" value="InterPro"/>
</dbReference>
<dbReference type="AlphaFoldDB" id="A0A381YX09"/>
<dbReference type="HAMAP" id="MF_00104">
    <property type="entry name" value="RNase_III"/>
    <property type="match status" value="1"/>
</dbReference>
<dbReference type="Gene3D" id="1.10.1520.10">
    <property type="entry name" value="Ribonuclease III domain"/>
    <property type="match status" value="1"/>
</dbReference>
<keyword evidence="2" id="KW-0540">Nuclease</keyword>
<dbReference type="PROSITE" id="PS50142">
    <property type="entry name" value="RNASE_3_2"/>
    <property type="match status" value="1"/>
</dbReference>
<evidence type="ECO:0000259" key="6">
    <source>
        <dbReference type="PROSITE" id="PS50137"/>
    </source>
</evidence>
<accession>A0A381YX09</accession>
<dbReference type="Gene3D" id="3.30.160.20">
    <property type="match status" value="1"/>
</dbReference>
<dbReference type="PANTHER" id="PTHR11207:SF0">
    <property type="entry name" value="RIBONUCLEASE 3"/>
    <property type="match status" value="1"/>
</dbReference>
<dbReference type="Pfam" id="PF14622">
    <property type="entry name" value="Ribonucleas_3_3"/>
    <property type="match status" value="1"/>
</dbReference>
<evidence type="ECO:0000256" key="3">
    <source>
        <dbReference type="ARBA" id="ARBA00022759"/>
    </source>
</evidence>
<dbReference type="Pfam" id="PF00035">
    <property type="entry name" value="dsrm"/>
    <property type="match status" value="1"/>
</dbReference>
<dbReference type="PROSITE" id="PS00517">
    <property type="entry name" value="RNASE_3_1"/>
    <property type="match status" value="1"/>
</dbReference>
<reference evidence="8" key="1">
    <citation type="submission" date="2018-05" db="EMBL/GenBank/DDBJ databases">
        <authorList>
            <person name="Lanie J.A."/>
            <person name="Ng W.-L."/>
            <person name="Kazmierczak K.M."/>
            <person name="Andrzejewski T.M."/>
            <person name="Davidsen T.M."/>
            <person name="Wayne K.J."/>
            <person name="Tettelin H."/>
            <person name="Glass J.I."/>
            <person name="Rusch D."/>
            <person name="Podicherti R."/>
            <person name="Tsui H.-C.T."/>
            <person name="Winkler M.E."/>
        </authorList>
    </citation>
    <scope>NUCLEOTIDE SEQUENCE</scope>
</reference>
<evidence type="ECO:0000313" key="8">
    <source>
        <dbReference type="EMBL" id="SVA81172.1"/>
    </source>
</evidence>
<dbReference type="CDD" id="cd00593">
    <property type="entry name" value="RIBOc"/>
    <property type="match status" value="1"/>
</dbReference>
<dbReference type="PANTHER" id="PTHR11207">
    <property type="entry name" value="RIBONUCLEASE III"/>
    <property type="match status" value="1"/>
</dbReference>
<keyword evidence="5" id="KW-0694">RNA-binding</keyword>
<comment type="similarity">
    <text evidence="1">Belongs to the ribonuclease III family.</text>
</comment>
<gene>
    <name evidence="8" type="ORF">METZ01_LOCUS134026</name>
</gene>
<dbReference type="GO" id="GO:0010468">
    <property type="term" value="P:regulation of gene expression"/>
    <property type="evidence" value="ECO:0007669"/>
    <property type="project" value="TreeGrafter"/>
</dbReference>
<dbReference type="SUPFAM" id="SSF54768">
    <property type="entry name" value="dsRNA-binding domain-like"/>
    <property type="match status" value="1"/>
</dbReference>
<dbReference type="InterPro" id="IPR000999">
    <property type="entry name" value="RNase_III_dom"/>
</dbReference>
<name>A0A381YX09_9ZZZZ</name>
<dbReference type="SMART" id="SM00535">
    <property type="entry name" value="RIBOc"/>
    <property type="match status" value="1"/>
</dbReference>
<evidence type="ECO:0000256" key="2">
    <source>
        <dbReference type="ARBA" id="ARBA00022722"/>
    </source>
</evidence>
<protein>
    <recommendedName>
        <fullName evidence="9">RNase III domain-containing protein</fullName>
    </recommendedName>
</protein>
<feature type="domain" description="DRBM" evidence="6">
    <location>
        <begin position="171"/>
        <end position="239"/>
    </location>
</feature>
<dbReference type="InterPro" id="IPR014720">
    <property type="entry name" value="dsRBD_dom"/>
</dbReference>
<dbReference type="InterPro" id="IPR036389">
    <property type="entry name" value="RNase_III_sf"/>
</dbReference>
<keyword evidence="4" id="KW-0378">Hydrolase</keyword>
<keyword evidence="3" id="KW-0255">Endonuclease</keyword>
<sequence length="247" mass="29023">MPILRLKDFFSTRKDPFYHQIKSLLKFSPKSLEYYKRAFIHRSLNRRDINGIAINYERLEFLGDSILSSIISSYLFKNIPDGSEGYLTQMRSKIVSRNHLNELGSELNLINFVQSNIADENHGENIHGNLFEALIGAIFLDKGYPYCKKFIFQNVIIPHVDLERLKNKIISYKSLFIEWCQKNKKEYEYYTFEDNGNEPIKHFGVKLSVDNKVVAKARETSKKKAEEKASKRAFFMFQEEILKDKQN</sequence>
<proteinExistence type="inferred from homology"/>
<dbReference type="GO" id="GO:0006364">
    <property type="term" value="P:rRNA processing"/>
    <property type="evidence" value="ECO:0007669"/>
    <property type="project" value="InterPro"/>
</dbReference>
<dbReference type="NCBIfam" id="TIGR02191">
    <property type="entry name" value="RNaseIII"/>
    <property type="match status" value="1"/>
</dbReference>
<dbReference type="EMBL" id="UINC01019199">
    <property type="protein sequence ID" value="SVA81172.1"/>
    <property type="molecule type" value="Genomic_DNA"/>
</dbReference>
<evidence type="ECO:0000256" key="4">
    <source>
        <dbReference type="ARBA" id="ARBA00022801"/>
    </source>
</evidence>
<dbReference type="InterPro" id="IPR011907">
    <property type="entry name" value="RNase_III"/>
</dbReference>
<feature type="domain" description="RNase III" evidence="7">
    <location>
        <begin position="18"/>
        <end position="143"/>
    </location>
</feature>
<dbReference type="GO" id="GO:0003725">
    <property type="term" value="F:double-stranded RNA binding"/>
    <property type="evidence" value="ECO:0007669"/>
    <property type="project" value="TreeGrafter"/>
</dbReference>
<evidence type="ECO:0000256" key="1">
    <source>
        <dbReference type="ARBA" id="ARBA00010183"/>
    </source>
</evidence>
<dbReference type="PROSITE" id="PS50137">
    <property type="entry name" value="DS_RBD"/>
    <property type="match status" value="1"/>
</dbReference>
<evidence type="ECO:0000256" key="5">
    <source>
        <dbReference type="ARBA" id="ARBA00022884"/>
    </source>
</evidence>
<evidence type="ECO:0000259" key="7">
    <source>
        <dbReference type="PROSITE" id="PS50142"/>
    </source>
</evidence>
<dbReference type="SUPFAM" id="SSF69065">
    <property type="entry name" value="RNase III domain-like"/>
    <property type="match status" value="1"/>
</dbReference>